<reference evidence="7" key="1">
    <citation type="journal article" date="2019" name="G3 (Bethesda)">
        <title>Genome Assemblies of Two Rare Opportunistic Yeast Pathogens: Diutina rugosa (syn. Candida rugosa) and Trichomonascus ciferrii (syn. Candida ciferrii).</title>
        <authorList>
            <person name="Mixao V."/>
            <person name="Saus E."/>
            <person name="Hansen A.P."/>
            <person name="Lass-Florl C."/>
            <person name="Gabaldon T."/>
        </authorList>
    </citation>
    <scope>NUCLEOTIDE SEQUENCE</scope>
    <source>
        <strain evidence="7">CBS 4856</strain>
    </source>
</reference>
<evidence type="ECO:0000256" key="2">
    <source>
        <dbReference type="ARBA" id="ARBA00022692"/>
    </source>
</evidence>
<dbReference type="Gene3D" id="1.20.1720.10">
    <property type="entry name" value="Multidrug resistance protein D"/>
    <property type="match status" value="1"/>
</dbReference>
<dbReference type="EMBL" id="SWFS01000032">
    <property type="protein sequence ID" value="KAA8917492.1"/>
    <property type="molecule type" value="Genomic_DNA"/>
</dbReference>
<comment type="caution">
    <text evidence="7">The sequence shown here is derived from an EMBL/GenBank/DDBJ whole genome shotgun (WGS) entry which is preliminary data.</text>
</comment>
<evidence type="ECO:0000256" key="1">
    <source>
        <dbReference type="ARBA" id="ARBA00004141"/>
    </source>
</evidence>
<feature type="transmembrane region" description="Helical" evidence="5">
    <location>
        <begin position="256"/>
        <end position="278"/>
    </location>
</feature>
<evidence type="ECO:0000256" key="3">
    <source>
        <dbReference type="ARBA" id="ARBA00022989"/>
    </source>
</evidence>
<evidence type="ECO:0000256" key="5">
    <source>
        <dbReference type="SAM" id="Phobius"/>
    </source>
</evidence>
<dbReference type="PANTHER" id="PTHR42718:SF23">
    <property type="entry name" value="MAJOR FACILITATOR SUPERFAMILY (MFS) PROFILE DOMAIN-CONTAINING PROTEIN"/>
    <property type="match status" value="1"/>
</dbReference>
<dbReference type="VEuPathDB" id="FungiDB:TRICI_000358"/>
<feature type="transmembrane region" description="Helical" evidence="5">
    <location>
        <begin position="66"/>
        <end position="85"/>
    </location>
</feature>
<dbReference type="PANTHER" id="PTHR42718">
    <property type="entry name" value="MAJOR FACILITATOR SUPERFAMILY MULTIDRUG TRANSPORTER MFSC"/>
    <property type="match status" value="1"/>
</dbReference>
<feature type="domain" description="Major facilitator superfamily (MFS) profile" evidence="6">
    <location>
        <begin position="31"/>
        <end position="492"/>
    </location>
</feature>
<keyword evidence="2 5" id="KW-0812">Transmembrane</keyword>
<feature type="transmembrane region" description="Helical" evidence="5">
    <location>
        <begin position="158"/>
        <end position="185"/>
    </location>
</feature>
<keyword evidence="3 5" id="KW-1133">Transmembrane helix</keyword>
<organism evidence="7 8">
    <name type="scientific">Trichomonascus ciferrii</name>
    <dbReference type="NCBI Taxonomy" id="44093"/>
    <lineage>
        <taxon>Eukaryota</taxon>
        <taxon>Fungi</taxon>
        <taxon>Dikarya</taxon>
        <taxon>Ascomycota</taxon>
        <taxon>Saccharomycotina</taxon>
        <taxon>Dipodascomycetes</taxon>
        <taxon>Dipodascales</taxon>
        <taxon>Trichomonascaceae</taxon>
        <taxon>Trichomonascus</taxon>
        <taxon>Trichomonascus ciferrii complex</taxon>
    </lineage>
</organism>
<feature type="transmembrane region" description="Helical" evidence="5">
    <location>
        <begin position="468"/>
        <end position="487"/>
    </location>
</feature>
<comment type="subcellular location">
    <subcellularLocation>
        <location evidence="1">Membrane</location>
        <topology evidence="1">Multi-pass membrane protein</topology>
    </subcellularLocation>
</comment>
<dbReference type="InterPro" id="IPR011701">
    <property type="entry name" value="MFS"/>
</dbReference>
<feature type="transmembrane region" description="Helical" evidence="5">
    <location>
        <begin position="224"/>
        <end position="244"/>
    </location>
</feature>
<dbReference type="SUPFAM" id="SSF103473">
    <property type="entry name" value="MFS general substrate transporter"/>
    <property type="match status" value="2"/>
</dbReference>
<keyword evidence="8" id="KW-1185">Reference proteome</keyword>
<dbReference type="InterPro" id="IPR005829">
    <property type="entry name" value="Sugar_transporter_CS"/>
</dbReference>
<evidence type="ECO:0000313" key="7">
    <source>
        <dbReference type="EMBL" id="KAA8917492.1"/>
    </source>
</evidence>
<dbReference type="GO" id="GO:0016020">
    <property type="term" value="C:membrane"/>
    <property type="evidence" value="ECO:0007669"/>
    <property type="project" value="UniProtKB-SubCell"/>
</dbReference>
<evidence type="ECO:0000256" key="4">
    <source>
        <dbReference type="ARBA" id="ARBA00023136"/>
    </source>
</evidence>
<protein>
    <recommendedName>
        <fullName evidence="6">Major facilitator superfamily (MFS) profile domain-containing protein</fullName>
    </recommendedName>
</protein>
<dbReference type="Gene3D" id="1.20.1250.20">
    <property type="entry name" value="MFS general substrate transporter like domains"/>
    <property type="match status" value="1"/>
</dbReference>
<dbReference type="AlphaFoldDB" id="A0A642VDN0"/>
<evidence type="ECO:0000259" key="6">
    <source>
        <dbReference type="PROSITE" id="PS50850"/>
    </source>
</evidence>
<evidence type="ECO:0000313" key="8">
    <source>
        <dbReference type="Proteomes" id="UP000761534"/>
    </source>
</evidence>
<dbReference type="OrthoDB" id="2130629at2759"/>
<feature type="transmembrane region" description="Helical" evidence="5">
    <location>
        <begin position="386"/>
        <end position="405"/>
    </location>
</feature>
<feature type="transmembrane region" description="Helical" evidence="5">
    <location>
        <begin position="361"/>
        <end position="380"/>
    </location>
</feature>
<dbReference type="GO" id="GO:0022857">
    <property type="term" value="F:transmembrane transporter activity"/>
    <property type="evidence" value="ECO:0007669"/>
    <property type="project" value="InterPro"/>
</dbReference>
<dbReference type="InterPro" id="IPR020846">
    <property type="entry name" value="MFS_dom"/>
</dbReference>
<dbReference type="Proteomes" id="UP000761534">
    <property type="component" value="Unassembled WGS sequence"/>
</dbReference>
<feature type="transmembrane region" description="Helical" evidence="5">
    <location>
        <begin position="124"/>
        <end position="146"/>
    </location>
</feature>
<dbReference type="InterPro" id="IPR036259">
    <property type="entry name" value="MFS_trans_sf"/>
</dbReference>
<sequence length="501" mass="53838">MSEKRVLEDTEEDDFNKRPDVFRSTVQEIVCVLTLTMSTSLMSLNTGGLIVTLPSIGKDLGISGGMLSWAISVSSLATGSSLLISGQLADVFGRRRMVLFAYGFYTVCSLLCGFLGWVKVYVPFLIFRAFQGVCASLCVTASAGILGATYSPCRRKNYAMATFAAGAPVGFVFGILSGGICNQILTWYSVLWFFAILYAGLTVVAWFVVPLDEQPLRLEILSKLDWGGAALALCGFALFVFSLAQADSAPQGWRTPYIIALLIVGVALIAAFCVYEGYVPSRPLMPLRIWTYPGMALCLVIASCGWMDFQGTLTYYGTLYFQNIQGASPIMTTAYFVPQAISGILVNVVAGYALDRVPGRILMIIAMLGFTAAALLWSFVQPDTLYWALPFPALIVVVIGADLAYNVANLHALSTVDKSLQSTAAGVFNTTLQLSGTIGLAASAAVVNSVVEDQETASKDELMKGYRAGYYFALGISGLGLILSFFLKVGTTGHRTQPTNN</sequence>
<feature type="transmembrane region" description="Helical" evidence="5">
    <location>
        <begin position="426"/>
        <end position="448"/>
    </location>
</feature>
<dbReference type="Pfam" id="PF07690">
    <property type="entry name" value="MFS_1"/>
    <property type="match status" value="1"/>
</dbReference>
<dbReference type="PROSITE" id="PS00216">
    <property type="entry name" value="SUGAR_TRANSPORT_1"/>
    <property type="match status" value="1"/>
</dbReference>
<feature type="transmembrane region" description="Helical" evidence="5">
    <location>
        <begin position="329"/>
        <end position="354"/>
    </location>
</feature>
<proteinExistence type="predicted"/>
<name>A0A642VDN0_9ASCO</name>
<gene>
    <name evidence="7" type="ORF">TRICI_000358</name>
</gene>
<feature type="transmembrane region" description="Helical" evidence="5">
    <location>
        <begin position="29"/>
        <end position="54"/>
    </location>
</feature>
<feature type="transmembrane region" description="Helical" evidence="5">
    <location>
        <begin position="97"/>
        <end position="118"/>
    </location>
</feature>
<accession>A0A642VDN0</accession>
<dbReference type="PROSITE" id="PS50850">
    <property type="entry name" value="MFS"/>
    <property type="match status" value="1"/>
</dbReference>
<feature type="transmembrane region" description="Helical" evidence="5">
    <location>
        <begin position="191"/>
        <end position="212"/>
    </location>
</feature>
<keyword evidence="4 5" id="KW-0472">Membrane</keyword>
<feature type="transmembrane region" description="Helical" evidence="5">
    <location>
        <begin position="290"/>
        <end position="309"/>
    </location>
</feature>